<name>A0AAW1ULE0_9CUCU</name>
<dbReference type="InterPro" id="IPR050951">
    <property type="entry name" value="Retrovirus_Pol_polyprotein"/>
</dbReference>
<evidence type="ECO:0000259" key="2">
    <source>
        <dbReference type="PROSITE" id="PS50994"/>
    </source>
</evidence>
<gene>
    <name evidence="3" type="ORF">WA026_015439</name>
</gene>
<accession>A0AAW1ULE0</accession>
<feature type="domain" description="Integrase catalytic" evidence="2">
    <location>
        <begin position="1"/>
        <end position="117"/>
    </location>
</feature>
<dbReference type="AlphaFoldDB" id="A0AAW1ULE0"/>
<dbReference type="InterPro" id="IPR036397">
    <property type="entry name" value="RNaseH_sf"/>
</dbReference>
<keyword evidence="4" id="KW-1185">Reference proteome</keyword>
<dbReference type="Gene3D" id="3.30.420.10">
    <property type="entry name" value="Ribonuclease H-like superfamily/Ribonuclease H"/>
    <property type="match status" value="1"/>
</dbReference>
<dbReference type="InterPro" id="IPR001584">
    <property type="entry name" value="Integrase_cat-core"/>
</dbReference>
<feature type="region of interest" description="Disordered" evidence="1">
    <location>
        <begin position="235"/>
        <end position="278"/>
    </location>
</feature>
<sequence>METHDAENTSIQLIKFCTQFGFPENILSDQGVEFTSNTLKELNKLLNINHKLASPYHPQTNGSLERTHLTLKDYFKCYVNEDQNNWDEFLNLAIYAYNTNIHKSTHKTPYELVFGQQPKIPNIMSKPVQKPNYSELANDIARKLQIIRKSARENQINAKEKSKGYYDKTHHRTYEFKENDLVLLYDSLKKKTNKKLSKNYKGPYKIIQIHDNQTATLKLENNKLKTYHYNLLKPYNVSDNGQQNEENENNFDLTVNDPSIDDPGDINYYSPKPGPSKQ</sequence>
<comment type="caution">
    <text evidence="3">The sequence shown here is derived from an EMBL/GenBank/DDBJ whole genome shotgun (WGS) entry which is preliminary data.</text>
</comment>
<dbReference type="InterPro" id="IPR012337">
    <property type="entry name" value="RNaseH-like_sf"/>
</dbReference>
<evidence type="ECO:0000313" key="4">
    <source>
        <dbReference type="Proteomes" id="UP001431783"/>
    </source>
</evidence>
<dbReference type="GO" id="GO:0003676">
    <property type="term" value="F:nucleic acid binding"/>
    <property type="evidence" value="ECO:0007669"/>
    <property type="project" value="InterPro"/>
</dbReference>
<evidence type="ECO:0000313" key="3">
    <source>
        <dbReference type="EMBL" id="KAK9881313.1"/>
    </source>
</evidence>
<dbReference type="GO" id="GO:0015074">
    <property type="term" value="P:DNA integration"/>
    <property type="evidence" value="ECO:0007669"/>
    <property type="project" value="InterPro"/>
</dbReference>
<dbReference type="SUPFAM" id="SSF53098">
    <property type="entry name" value="Ribonuclease H-like"/>
    <property type="match status" value="1"/>
</dbReference>
<dbReference type="PANTHER" id="PTHR37984:SF15">
    <property type="entry name" value="INTEGRASE CATALYTIC DOMAIN-CONTAINING PROTEIN"/>
    <property type="match status" value="1"/>
</dbReference>
<reference evidence="3 4" key="1">
    <citation type="submission" date="2023-03" db="EMBL/GenBank/DDBJ databases">
        <title>Genome insight into feeding habits of ladybird beetles.</title>
        <authorList>
            <person name="Li H.-S."/>
            <person name="Huang Y.-H."/>
            <person name="Pang H."/>
        </authorList>
    </citation>
    <scope>NUCLEOTIDE SEQUENCE [LARGE SCALE GENOMIC DNA]</scope>
    <source>
        <strain evidence="3">SYSU_2023b</strain>
        <tissue evidence="3">Whole body</tissue>
    </source>
</reference>
<organism evidence="3 4">
    <name type="scientific">Henosepilachna vigintioctopunctata</name>
    <dbReference type="NCBI Taxonomy" id="420089"/>
    <lineage>
        <taxon>Eukaryota</taxon>
        <taxon>Metazoa</taxon>
        <taxon>Ecdysozoa</taxon>
        <taxon>Arthropoda</taxon>
        <taxon>Hexapoda</taxon>
        <taxon>Insecta</taxon>
        <taxon>Pterygota</taxon>
        <taxon>Neoptera</taxon>
        <taxon>Endopterygota</taxon>
        <taxon>Coleoptera</taxon>
        <taxon>Polyphaga</taxon>
        <taxon>Cucujiformia</taxon>
        <taxon>Coccinelloidea</taxon>
        <taxon>Coccinellidae</taxon>
        <taxon>Epilachninae</taxon>
        <taxon>Epilachnini</taxon>
        <taxon>Henosepilachna</taxon>
    </lineage>
</organism>
<dbReference type="PANTHER" id="PTHR37984">
    <property type="entry name" value="PROTEIN CBG26694"/>
    <property type="match status" value="1"/>
</dbReference>
<proteinExistence type="predicted"/>
<dbReference type="PROSITE" id="PS50994">
    <property type="entry name" value="INTEGRASE"/>
    <property type="match status" value="1"/>
</dbReference>
<dbReference type="Proteomes" id="UP001431783">
    <property type="component" value="Unassembled WGS sequence"/>
</dbReference>
<dbReference type="EMBL" id="JARQZJ010000068">
    <property type="protein sequence ID" value="KAK9881313.1"/>
    <property type="molecule type" value="Genomic_DNA"/>
</dbReference>
<evidence type="ECO:0000256" key="1">
    <source>
        <dbReference type="SAM" id="MobiDB-lite"/>
    </source>
</evidence>
<protein>
    <recommendedName>
        <fullName evidence="2">Integrase catalytic domain-containing protein</fullName>
    </recommendedName>
</protein>